<organism evidence="1 2">
    <name type="scientific">Jeotgalibacillus soli</name>
    <dbReference type="NCBI Taxonomy" id="889306"/>
    <lineage>
        <taxon>Bacteria</taxon>
        <taxon>Bacillati</taxon>
        <taxon>Bacillota</taxon>
        <taxon>Bacilli</taxon>
        <taxon>Bacillales</taxon>
        <taxon>Caryophanaceae</taxon>
        <taxon>Jeotgalibacillus</taxon>
    </lineage>
</organism>
<evidence type="ECO:0000313" key="2">
    <source>
        <dbReference type="Proteomes" id="UP000031938"/>
    </source>
</evidence>
<reference evidence="1 2" key="1">
    <citation type="submission" date="2015-01" db="EMBL/GenBank/DDBJ databases">
        <title>Genome sequencing of Jeotgalibacillus soli.</title>
        <authorList>
            <person name="Goh K.M."/>
            <person name="Chan K.-G."/>
            <person name="Yaakop A.S."/>
            <person name="Ee R."/>
            <person name="Gan H.M."/>
            <person name="Chan C.S."/>
        </authorList>
    </citation>
    <scope>NUCLEOTIDE SEQUENCE [LARGE SCALE GENOMIC DNA]</scope>
    <source>
        <strain evidence="1 2">P9</strain>
    </source>
</reference>
<dbReference type="Proteomes" id="UP000031938">
    <property type="component" value="Unassembled WGS sequence"/>
</dbReference>
<dbReference type="Gene3D" id="1.10.287.950">
    <property type="entry name" value="Methyl-accepting chemotaxis protein"/>
    <property type="match status" value="1"/>
</dbReference>
<dbReference type="EMBL" id="JXRP01000009">
    <property type="protein sequence ID" value="KIL49214.1"/>
    <property type="molecule type" value="Genomic_DNA"/>
</dbReference>
<dbReference type="PATRIC" id="fig|889306.3.peg.682"/>
<evidence type="ECO:0000313" key="1">
    <source>
        <dbReference type="EMBL" id="KIL49214.1"/>
    </source>
</evidence>
<dbReference type="SUPFAM" id="SSF58104">
    <property type="entry name" value="Methyl-accepting chemotaxis protein (MCP) signaling domain"/>
    <property type="match status" value="1"/>
</dbReference>
<comment type="caution">
    <text evidence="1">The sequence shown here is derived from an EMBL/GenBank/DDBJ whole genome shotgun (WGS) entry which is preliminary data.</text>
</comment>
<accession>A0A0C2S5B0</accession>
<dbReference type="AlphaFoldDB" id="A0A0C2S5B0"/>
<gene>
    <name evidence="1" type="ORF">KP78_06820</name>
</gene>
<keyword evidence="2" id="KW-1185">Reference proteome</keyword>
<proteinExistence type="predicted"/>
<name>A0A0C2S5B0_9BACL</name>
<sequence>MELKSSIEASRADEYRRGFAVVMALEVLKLAEQSVCDR</sequence>
<protein>
    <submittedName>
        <fullName evidence="1">Uncharacterized protein</fullName>
    </submittedName>
</protein>